<evidence type="ECO:0000256" key="3">
    <source>
        <dbReference type="ARBA" id="ARBA00023004"/>
    </source>
</evidence>
<dbReference type="GO" id="GO:0006082">
    <property type="term" value="P:organic acid metabolic process"/>
    <property type="evidence" value="ECO:0007669"/>
    <property type="project" value="TreeGrafter"/>
</dbReference>
<evidence type="ECO:0000256" key="1">
    <source>
        <dbReference type="ARBA" id="ARBA00010617"/>
    </source>
</evidence>
<dbReference type="Pfam" id="PF00067">
    <property type="entry name" value="p450"/>
    <property type="match status" value="1"/>
</dbReference>
<sequence>MVRSEDTRQSLETDTVVTPTRWVSGSPANVYVVLGTAVHTRFTLQNALFQGGTDAGFIYICRCKRQLTEHHDISTGNARHQHRPCFRRCVLSLLWWFPVRRPADAPPGPWLAVPLLGHLLLMMKKDPREQFAAWRRQYGDVFSLYLGSQLVVVLNGYKVIKDALVKNPNAFSDRLHTYINDLITDSRGKLKSSVVDTSGPVWKAQRKVAIEILRELGMGKNVLAAKIEEEVKEYIRVISESQGQPLDLAHLTQASVSNNMCSIVLGKRFDG</sequence>
<evidence type="ECO:0000256" key="2">
    <source>
        <dbReference type="ARBA" id="ARBA00022723"/>
    </source>
</evidence>
<dbReference type="Gene3D" id="1.10.630.10">
    <property type="entry name" value="Cytochrome P450"/>
    <property type="match status" value="1"/>
</dbReference>
<dbReference type="PRINTS" id="PR00463">
    <property type="entry name" value="EP450I"/>
</dbReference>
<dbReference type="GO" id="GO:0005506">
    <property type="term" value="F:iron ion binding"/>
    <property type="evidence" value="ECO:0007669"/>
    <property type="project" value="InterPro"/>
</dbReference>
<keyword evidence="3" id="KW-0408">Iron</keyword>
<accession>A0A2T7P6T1</accession>
<dbReference type="InterPro" id="IPR001128">
    <property type="entry name" value="Cyt_P450"/>
</dbReference>
<keyword evidence="2" id="KW-0479">Metal-binding</keyword>
<dbReference type="EMBL" id="PZQS01000006">
    <property type="protein sequence ID" value="PVD29103.1"/>
    <property type="molecule type" value="Genomic_DNA"/>
</dbReference>
<protein>
    <submittedName>
        <fullName evidence="4">Uncharacterized protein</fullName>
    </submittedName>
</protein>
<reference evidence="4 5" key="1">
    <citation type="submission" date="2018-04" db="EMBL/GenBank/DDBJ databases">
        <title>The genome of golden apple snail Pomacea canaliculata provides insight into stress tolerance and invasive adaptation.</title>
        <authorList>
            <person name="Liu C."/>
            <person name="Liu B."/>
            <person name="Ren Y."/>
            <person name="Zhang Y."/>
            <person name="Wang H."/>
            <person name="Li S."/>
            <person name="Jiang F."/>
            <person name="Yin L."/>
            <person name="Zhang G."/>
            <person name="Qian W."/>
            <person name="Fan W."/>
        </authorList>
    </citation>
    <scope>NUCLEOTIDE SEQUENCE [LARGE SCALE GENOMIC DNA]</scope>
    <source>
        <strain evidence="4">SZHN2017</strain>
        <tissue evidence="4">Muscle</tissue>
    </source>
</reference>
<dbReference type="InterPro" id="IPR036396">
    <property type="entry name" value="Cyt_P450_sf"/>
</dbReference>
<dbReference type="STRING" id="400727.A0A2T7P6T1"/>
<dbReference type="InterPro" id="IPR002401">
    <property type="entry name" value="Cyt_P450_E_grp-I"/>
</dbReference>
<dbReference type="InterPro" id="IPR050182">
    <property type="entry name" value="Cytochrome_P450_fam2"/>
</dbReference>
<dbReference type="SUPFAM" id="SSF48264">
    <property type="entry name" value="Cytochrome P450"/>
    <property type="match status" value="1"/>
</dbReference>
<dbReference type="PANTHER" id="PTHR24300:SF404">
    <property type="entry name" value="CYTOCHROME P450 2D6-LIKE"/>
    <property type="match status" value="1"/>
</dbReference>
<evidence type="ECO:0000313" key="5">
    <source>
        <dbReference type="Proteomes" id="UP000245119"/>
    </source>
</evidence>
<dbReference type="PANTHER" id="PTHR24300">
    <property type="entry name" value="CYTOCHROME P450 508A4-RELATED"/>
    <property type="match status" value="1"/>
</dbReference>
<dbReference type="GO" id="GO:0008395">
    <property type="term" value="F:steroid hydroxylase activity"/>
    <property type="evidence" value="ECO:0007669"/>
    <property type="project" value="TreeGrafter"/>
</dbReference>
<dbReference type="Proteomes" id="UP000245119">
    <property type="component" value="Linkage Group LG6"/>
</dbReference>
<evidence type="ECO:0000313" key="4">
    <source>
        <dbReference type="EMBL" id="PVD29103.1"/>
    </source>
</evidence>
<dbReference type="GO" id="GO:0005737">
    <property type="term" value="C:cytoplasm"/>
    <property type="evidence" value="ECO:0007669"/>
    <property type="project" value="TreeGrafter"/>
</dbReference>
<name>A0A2T7P6T1_POMCA</name>
<comment type="caution">
    <text evidence="4">The sequence shown here is derived from an EMBL/GenBank/DDBJ whole genome shotgun (WGS) entry which is preliminary data.</text>
</comment>
<dbReference type="GO" id="GO:0020037">
    <property type="term" value="F:heme binding"/>
    <property type="evidence" value="ECO:0007669"/>
    <property type="project" value="InterPro"/>
</dbReference>
<keyword evidence="5" id="KW-1185">Reference proteome</keyword>
<dbReference type="GO" id="GO:0016712">
    <property type="term" value="F:oxidoreductase activity, acting on paired donors, with incorporation or reduction of molecular oxygen, reduced flavin or flavoprotein as one donor, and incorporation of one atom of oxygen"/>
    <property type="evidence" value="ECO:0007669"/>
    <property type="project" value="TreeGrafter"/>
</dbReference>
<dbReference type="OrthoDB" id="2789670at2759"/>
<comment type="similarity">
    <text evidence="1">Belongs to the cytochrome P450 family.</text>
</comment>
<organism evidence="4 5">
    <name type="scientific">Pomacea canaliculata</name>
    <name type="common">Golden apple snail</name>
    <dbReference type="NCBI Taxonomy" id="400727"/>
    <lineage>
        <taxon>Eukaryota</taxon>
        <taxon>Metazoa</taxon>
        <taxon>Spiralia</taxon>
        <taxon>Lophotrochozoa</taxon>
        <taxon>Mollusca</taxon>
        <taxon>Gastropoda</taxon>
        <taxon>Caenogastropoda</taxon>
        <taxon>Architaenioglossa</taxon>
        <taxon>Ampullarioidea</taxon>
        <taxon>Ampullariidae</taxon>
        <taxon>Pomacea</taxon>
    </lineage>
</organism>
<dbReference type="AlphaFoldDB" id="A0A2T7P6T1"/>
<proteinExistence type="inferred from homology"/>
<gene>
    <name evidence="4" type="ORF">C0Q70_11700</name>
</gene>
<dbReference type="GO" id="GO:0006805">
    <property type="term" value="P:xenobiotic metabolic process"/>
    <property type="evidence" value="ECO:0007669"/>
    <property type="project" value="TreeGrafter"/>
</dbReference>